<dbReference type="Pfam" id="PF00005">
    <property type="entry name" value="ABC_tran"/>
    <property type="match status" value="1"/>
</dbReference>
<dbReference type="InterPro" id="IPR027417">
    <property type="entry name" value="P-loop_NTPase"/>
</dbReference>
<dbReference type="InterPro" id="IPR050086">
    <property type="entry name" value="MetN_ABC_transporter-like"/>
</dbReference>
<evidence type="ECO:0000259" key="9">
    <source>
        <dbReference type="PROSITE" id="PS50893"/>
    </source>
</evidence>
<dbReference type="SUPFAM" id="SSF52540">
    <property type="entry name" value="P-loop containing nucleoside triphosphate hydrolases"/>
    <property type="match status" value="1"/>
</dbReference>
<dbReference type="SMART" id="SM00930">
    <property type="entry name" value="NIL"/>
    <property type="match status" value="1"/>
</dbReference>
<keyword evidence="11" id="KW-1185">Reference proteome</keyword>
<gene>
    <name evidence="10" type="ORF">SAMN02910377_01072</name>
</gene>
<keyword evidence="3" id="KW-1003">Cell membrane</keyword>
<dbReference type="InterPro" id="IPR003593">
    <property type="entry name" value="AAA+_ATPase"/>
</dbReference>
<dbReference type="RefSeq" id="WP_033151657.1">
    <property type="nucleotide sequence ID" value="NZ_FNZX01000006.1"/>
</dbReference>
<evidence type="ECO:0000256" key="8">
    <source>
        <dbReference type="ARBA" id="ARBA00023136"/>
    </source>
</evidence>
<keyword evidence="4" id="KW-0547">Nucleotide-binding</keyword>
<evidence type="ECO:0000256" key="2">
    <source>
        <dbReference type="ARBA" id="ARBA00022448"/>
    </source>
</evidence>
<reference evidence="11" key="1">
    <citation type="submission" date="2016-10" db="EMBL/GenBank/DDBJ databases">
        <authorList>
            <person name="Varghese N."/>
            <person name="Submissions S."/>
        </authorList>
    </citation>
    <scope>NUCLEOTIDE SEQUENCE [LARGE SCALE GENOMIC DNA]</scope>
    <source>
        <strain evidence="11">ACV-9</strain>
    </source>
</reference>
<evidence type="ECO:0000313" key="10">
    <source>
        <dbReference type="EMBL" id="SEK52081.1"/>
    </source>
</evidence>
<dbReference type="eggNOG" id="COG1135">
    <property type="taxonomic scope" value="Bacteria"/>
</dbReference>
<dbReference type="GO" id="GO:0016887">
    <property type="term" value="F:ATP hydrolysis activity"/>
    <property type="evidence" value="ECO:0007669"/>
    <property type="project" value="InterPro"/>
</dbReference>
<keyword evidence="5 10" id="KW-0067">ATP-binding</keyword>
<sequence length="339" mass="37318">MNEIVVKNLSKTFDQSETKVDALKDINLTIETGDIYGIIGMSGAGKSTLVRCFNFLERPTSGEVWIGDKNLGALSEAELRAERSQIAMIFQSFNLLMQKNVLDNICFPLRLQKVSKADARKRAKELLEVVGLADKAKAYPAQLSGGQRQRVAIARALANNPRILLCDEATSALDPQTTASILELLRDINKKYGITIVVITHQMSVVSEICNKVAIIEKGQVVENGLVEDVFNHPKSSAARELILRGDSEKSGGTVETLNGERKIRIVFTENSSFEPVIANMVLKFQTAVNILRADTKNVGGFAKGEMILGLPEDEQLQEDIIIYLKERGLEIEEVTGDV</sequence>
<feature type="domain" description="ABC transporter" evidence="9">
    <location>
        <begin position="4"/>
        <end position="243"/>
    </location>
</feature>
<dbReference type="GO" id="GO:0006865">
    <property type="term" value="P:amino acid transport"/>
    <property type="evidence" value="ECO:0007669"/>
    <property type="project" value="UniProtKB-KW"/>
</dbReference>
<comment type="similarity">
    <text evidence="1">Belongs to the ABC transporter superfamily.</text>
</comment>
<evidence type="ECO:0000256" key="3">
    <source>
        <dbReference type="ARBA" id="ARBA00022475"/>
    </source>
</evidence>
<dbReference type="SUPFAM" id="SSF55021">
    <property type="entry name" value="ACT-like"/>
    <property type="match status" value="1"/>
</dbReference>
<evidence type="ECO:0000313" key="11">
    <source>
        <dbReference type="Proteomes" id="UP000182321"/>
    </source>
</evidence>
<evidence type="ECO:0000256" key="5">
    <source>
        <dbReference type="ARBA" id="ARBA00022840"/>
    </source>
</evidence>
<dbReference type="Gene3D" id="3.40.50.300">
    <property type="entry name" value="P-loop containing nucleotide triphosphate hydrolases"/>
    <property type="match status" value="1"/>
</dbReference>
<evidence type="ECO:0000256" key="4">
    <source>
        <dbReference type="ARBA" id="ARBA00022741"/>
    </source>
</evidence>
<keyword evidence="2" id="KW-0813">Transport</keyword>
<dbReference type="PROSITE" id="PS50893">
    <property type="entry name" value="ABC_TRANSPORTER_2"/>
    <property type="match status" value="1"/>
</dbReference>
<organism evidence="10 11">
    <name type="scientific">Pseudobutyrivibrio ruminis</name>
    <dbReference type="NCBI Taxonomy" id="46206"/>
    <lineage>
        <taxon>Bacteria</taxon>
        <taxon>Bacillati</taxon>
        <taxon>Bacillota</taxon>
        <taxon>Clostridia</taxon>
        <taxon>Lachnospirales</taxon>
        <taxon>Lachnospiraceae</taxon>
        <taxon>Pseudobutyrivibrio</taxon>
    </lineage>
</organism>
<dbReference type="PROSITE" id="PS00211">
    <property type="entry name" value="ABC_TRANSPORTER_1"/>
    <property type="match status" value="1"/>
</dbReference>
<dbReference type="Gene3D" id="3.30.70.260">
    <property type="match status" value="1"/>
</dbReference>
<dbReference type="InterPro" id="IPR041701">
    <property type="entry name" value="MetN_ABC"/>
</dbReference>
<name>A0A1H7HP71_9FIRM</name>
<dbReference type="CDD" id="cd03258">
    <property type="entry name" value="ABC_MetN_methionine_transporter"/>
    <property type="match status" value="1"/>
</dbReference>
<keyword evidence="8" id="KW-0472">Membrane</keyword>
<dbReference type="AlphaFoldDB" id="A0A1H7HP71"/>
<dbReference type="InterPro" id="IPR017871">
    <property type="entry name" value="ABC_transporter-like_CS"/>
</dbReference>
<keyword evidence="6" id="KW-1278">Translocase</keyword>
<dbReference type="Pfam" id="PF09383">
    <property type="entry name" value="NIL"/>
    <property type="match status" value="1"/>
</dbReference>
<dbReference type="FunFam" id="3.40.50.300:FF:000056">
    <property type="entry name" value="Cell division ATP-binding protein FtsE"/>
    <property type="match status" value="1"/>
</dbReference>
<evidence type="ECO:0000256" key="7">
    <source>
        <dbReference type="ARBA" id="ARBA00022970"/>
    </source>
</evidence>
<dbReference type="GO" id="GO:0005524">
    <property type="term" value="F:ATP binding"/>
    <property type="evidence" value="ECO:0007669"/>
    <property type="project" value="UniProtKB-KW"/>
</dbReference>
<proteinExistence type="inferred from homology"/>
<dbReference type="PANTHER" id="PTHR43166">
    <property type="entry name" value="AMINO ACID IMPORT ATP-BINDING PROTEIN"/>
    <property type="match status" value="1"/>
</dbReference>
<keyword evidence="7" id="KW-0029">Amino-acid transport</keyword>
<evidence type="ECO:0000256" key="1">
    <source>
        <dbReference type="ARBA" id="ARBA00005417"/>
    </source>
</evidence>
<dbReference type="SMART" id="SM00382">
    <property type="entry name" value="AAA"/>
    <property type="match status" value="1"/>
</dbReference>
<dbReference type="InterPro" id="IPR003439">
    <property type="entry name" value="ABC_transporter-like_ATP-bd"/>
</dbReference>
<dbReference type="InterPro" id="IPR018449">
    <property type="entry name" value="NIL_domain"/>
</dbReference>
<protein>
    <submittedName>
        <fullName evidence="10">D-methionine transport system ATP-binding protein</fullName>
    </submittedName>
</protein>
<dbReference type="EMBL" id="FNZX01000006">
    <property type="protein sequence ID" value="SEK52081.1"/>
    <property type="molecule type" value="Genomic_DNA"/>
</dbReference>
<evidence type="ECO:0000256" key="6">
    <source>
        <dbReference type="ARBA" id="ARBA00022967"/>
    </source>
</evidence>
<accession>A0A1H7HP71</accession>
<dbReference type="PANTHER" id="PTHR43166:SF30">
    <property type="entry name" value="METHIONINE IMPORT ATP-BINDING PROTEIN METN"/>
    <property type="match status" value="1"/>
</dbReference>
<dbReference type="InterPro" id="IPR045865">
    <property type="entry name" value="ACT-like_dom_sf"/>
</dbReference>
<dbReference type="GO" id="GO:0005886">
    <property type="term" value="C:plasma membrane"/>
    <property type="evidence" value="ECO:0007669"/>
    <property type="project" value="UniProtKB-ARBA"/>
</dbReference>
<dbReference type="Proteomes" id="UP000182321">
    <property type="component" value="Unassembled WGS sequence"/>
</dbReference>